<dbReference type="InterPro" id="IPR018607">
    <property type="entry name" value="Ctf8"/>
</dbReference>
<evidence type="ECO:0000313" key="1">
    <source>
        <dbReference type="EMBL" id="BBN10754.1"/>
    </source>
</evidence>
<accession>A0A176WPQ2</accession>
<protein>
    <recommendedName>
        <fullName evidence="5">Chromosome transmission fidelity protein 8</fullName>
    </recommendedName>
</protein>
<dbReference type="EMBL" id="LVLJ01000396">
    <property type="protein sequence ID" value="OAE34495.1"/>
    <property type="molecule type" value="Genomic_DNA"/>
</dbReference>
<reference evidence="2 3" key="1">
    <citation type="submission" date="2016-03" db="EMBL/GenBank/DDBJ databases">
        <title>Mechanisms controlling the formation of the plant cell surface in tip-growing cells are functionally conserved among land plants.</title>
        <authorList>
            <person name="Honkanen S."/>
            <person name="Jones V.A."/>
            <person name="Morieri G."/>
            <person name="Champion C."/>
            <person name="Hetherington A.J."/>
            <person name="Kelly S."/>
            <person name="Saint-Marcoux D."/>
            <person name="Proust H."/>
            <person name="Prescott H."/>
            <person name="Dolan L."/>
        </authorList>
    </citation>
    <scope>NUCLEOTIDE SEQUENCE [LARGE SCALE GENOMIC DNA]</scope>
    <source>
        <strain evidence="3">cv. Tak-1 and cv. Tak-2</strain>
        <tissue evidence="2">Whole gametophyte</tissue>
    </source>
</reference>
<dbReference type="PANTHER" id="PTHR47475:SF2">
    <property type="entry name" value="CHROMOSOME TRANSMISSION FIDELITY PROTEIN 8"/>
    <property type="match status" value="1"/>
</dbReference>
<reference evidence="1" key="2">
    <citation type="journal article" date="2019" name="Curr. Biol.">
        <title>Chromatin organization in early land plants reveals an ancestral association between H3K27me3, transposons, and constitutive heterochromatin.</title>
        <authorList>
            <person name="Montgomery S.A."/>
            <person name="Tanizawa Y."/>
            <person name="Galik B."/>
            <person name="Wang N."/>
            <person name="Ito T."/>
            <person name="Mochizuki T."/>
            <person name="Akimcheva S."/>
            <person name="Bowman J."/>
            <person name="Cognat V."/>
            <person name="Drouard L."/>
            <person name="Ekker H."/>
            <person name="Houng S."/>
            <person name="Kohchi T."/>
            <person name="Lin S."/>
            <person name="Liu L.D."/>
            <person name="Nakamura Y."/>
            <person name="Valeeva L.R."/>
            <person name="Shakirov E.V."/>
            <person name="Shippen D.E."/>
            <person name="Wei W."/>
            <person name="Yagura M."/>
            <person name="Yamaoka S."/>
            <person name="Yamato K.T."/>
            <person name="Liu C."/>
            <person name="Berger F."/>
        </authorList>
    </citation>
    <scope>NUCLEOTIDE SEQUENCE [LARGE SCALE GENOMIC DNA]</scope>
    <source>
        <strain evidence="1">Tak-1</strain>
    </source>
</reference>
<gene>
    <name evidence="2" type="ORF">AXG93_1299s1080</name>
    <name evidence="1" type="ORF">Mp_5g06130</name>
</gene>
<keyword evidence="3" id="KW-1185">Reference proteome</keyword>
<dbReference type="Proteomes" id="UP000077202">
    <property type="component" value="Unassembled WGS sequence"/>
</dbReference>
<dbReference type="GO" id="GO:0007064">
    <property type="term" value="P:mitotic sister chromatid cohesion"/>
    <property type="evidence" value="ECO:0007669"/>
    <property type="project" value="InterPro"/>
</dbReference>
<organism evidence="2 3">
    <name type="scientific">Marchantia polymorpha subsp. ruderalis</name>
    <dbReference type="NCBI Taxonomy" id="1480154"/>
    <lineage>
        <taxon>Eukaryota</taxon>
        <taxon>Viridiplantae</taxon>
        <taxon>Streptophyta</taxon>
        <taxon>Embryophyta</taxon>
        <taxon>Marchantiophyta</taxon>
        <taxon>Marchantiopsida</taxon>
        <taxon>Marchantiidae</taxon>
        <taxon>Marchantiales</taxon>
        <taxon>Marchantiaceae</taxon>
        <taxon>Marchantia</taxon>
    </lineage>
</organism>
<proteinExistence type="predicted"/>
<evidence type="ECO:0000313" key="4">
    <source>
        <dbReference type="Proteomes" id="UP001162541"/>
    </source>
</evidence>
<dbReference type="Pfam" id="PF09696">
    <property type="entry name" value="Ctf8"/>
    <property type="match status" value="1"/>
</dbReference>
<name>A0A176WPQ2_MARPO</name>
<sequence length="137" mass="15215">MLIPLKCSCGDCQEWAMIELQGSIEIQQSGLLEKIQALTIGTLCKRAGGKFTFTVGYHELEGLQVALKKPLLILKSRTQEIQDENSMEVDSTGNVSKQEPRAELQVIGIIRHKLLFKSRPKALISKPEVKVKGRVKG</sequence>
<dbReference type="EMBL" id="AP019870">
    <property type="protein sequence ID" value="BBN10754.1"/>
    <property type="molecule type" value="Genomic_DNA"/>
</dbReference>
<reference evidence="4" key="3">
    <citation type="journal article" date="2020" name="Curr. Biol.">
        <title>Chromatin organization in early land plants reveals an ancestral association between H3K27me3, transposons, and constitutive heterochromatin.</title>
        <authorList>
            <person name="Montgomery S.A."/>
            <person name="Tanizawa Y."/>
            <person name="Galik B."/>
            <person name="Wang N."/>
            <person name="Ito T."/>
            <person name="Mochizuki T."/>
            <person name="Akimcheva S."/>
            <person name="Bowman J.L."/>
            <person name="Cognat V."/>
            <person name="Marechal-Drouard L."/>
            <person name="Ekker H."/>
            <person name="Hong S.F."/>
            <person name="Kohchi T."/>
            <person name="Lin S.S."/>
            <person name="Liu L.D."/>
            <person name="Nakamura Y."/>
            <person name="Valeeva L.R."/>
            <person name="Shakirov E.V."/>
            <person name="Shippen D.E."/>
            <person name="Wei W.L."/>
            <person name="Yagura M."/>
            <person name="Yamaoka S."/>
            <person name="Yamato K.T."/>
            <person name="Liu C."/>
            <person name="Berger F."/>
        </authorList>
    </citation>
    <scope>NUCLEOTIDE SEQUENCE [LARGE SCALE GENOMIC DNA]</scope>
    <source>
        <strain evidence="4">Tak-1</strain>
    </source>
</reference>
<dbReference type="Proteomes" id="UP001162541">
    <property type="component" value="Chromosome 5"/>
</dbReference>
<dbReference type="AlphaFoldDB" id="A0A176WPQ2"/>
<evidence type="ECO:0008006" key="5">
    <source>
        <dbReference type="Google" id="ProtNLM"/>
    </source>
</evidence>
<evidence type="ECO:0000313" key="2">
    <source>
        <dbReference type="EMBL" id="OAE34495.1"/>
    </source>
</evidence>
<dbReference type="PANTHER" id="PTHR47475">
    <property type="entry name" value="CHROMOSOME TRANSMISSION FIDELITY PROTEIN 8"/>
    <property type="match status" value="1"/>
</dbReference>
<evidence type="ECO:0000313" key="3">
    <source>
        <dbReference type="Proteomes" id="UP000077202"/>
    </source>
</evidence>
<dbReference type="GO" id="GO:0031390">
    <property type="term" value="C:Ctf18 RFC-like complex"/>
    <property type="evidence" value="ECO:0007669"/>
    <property type="project" value="InterPro"/>
</dbReference>